<evidence type="ECO:0000313" key="3">
    <source>
        <dbReference type="Proteomes" id="UP000736335"/>
    </source>
</evidence>
<gene>
    <name evidence="2" type="ORF">BJ322DRAFT_1097327</name>
</gene>
<dbReference type="Proteomes" id="UP000736335">
    <property type="component" value="Unassembled WGS sequence"/>
</dbReference>
<dbReference type="InterPro" id="IPR009571">
    <property type="entry name" value="SUR7/Rim9-like_fungi"/>
</dbReference>
<reference evidence="2" key="1">
    <citation type="journal article" date="2020" name="Nat. Commun.">
        <title>Large-scale genome sequencing of mycorrhizal fungi provides insights into the early evolution of symbiotic traits.</title>
        <authorList>
            <person name="Miyauchi S."/>
            <person name="Kiss E."/>
            <person name="Kuo A."/>
            <person name="Drula E."/>
            <person name="Kohler A."/>
            <person name="Sanchez-Garcia M."/>
            <person name="Morin E."/>
            <person name="Andreopoulos B."/>
            <person name="Barry K.W."/>
            <person name="Bonito G."/>
            <person name="Buee M."/>
            <person name="Carver A."/>
            <person name="Chen C."/>
            <person name="Cichocki N."/>
            <person name="Clum A."/>
            <person name="Culley D."/>
            <person name="Crous P.W."/>
            <person name="Fauchery L."/>
            <person name="Girlanda M."/>
            <person name="Hayes R.D."/>
            <person name="Keri Z."/>
            <person name="LaButti K."/>
            <person name="Lipzen A."/>
            <person name="Lombard V."/>
            <person name="Magnuson J."/>
            <person name="Maillard F."/>
            <person name="Murat C."/>
            <person name="Nolan M."/>
            <person name="Ohm R.A."/>
            <person name="Pangilinan J."/>
            <person name="Pereira M.F."/>
            <person name="Perotto S."/>
            <person name="Peter M."/>
            <person name="Pfister S."/>
            <person name="Riley R."/>
            <person name="Sitrit Y."/>
            <person name="Stielow J.B."/>
            <person name="Szollosi G."/>
            <person name="Zifcakova L."/>
            <person name="Stursova M."/>
            <person name="Spatafora J.W."/>
            <person name="Tedersoo L."/>
            <person name="Vaario L.M."/>
            <person name="Yamada A."/>
            <person name="Yan M."/>
            <person name="Wang P."/>
            <person name="Xu J."/>
            <person name="Bruns T."/>
            <person name="Baldrian P."/>
            <person name="Vilgalys R."/>
            <person name="Dunand C."/>
            <person name="Henrissat B."/>
            <person name="Grigoriev I.V."/>
            <person name="Hibbett D."/>
            <person name="Nagy L.G."/>
            <person name="Martin F.M."/>
        </authorList>
    </citation>
    <scope>NUCLEOTIDE SEQUENCE</scope>
    <source>
        <strain evidence="2">UH-Tt-Lm1</strain>
    </source>
</reference>
<feature type="transmembrane region" description="Helical" evidence="1">
    <location>
        <begin position="118"/>
        <end position="136"/>
    </location>
</feature>
<dbReference type="AlphaFoldDB" id="A0A9P6LC03"/>
<evidence type="ECO:0000256" key="1">
    <source>
        <dbReference type="SAM" id="Phobius"/>
    </source>
</evidence>
<feature type="transmembrane region" description="Helical" evidence="1">
    <location>
        <begin position="12"/>
        <end position="32"/>
    </location>
</feature>
<dbReference type="Pfam" id="PF06687">
    <property type="entry name" value="SUR7"/>
    <property type="match status" value="1"/>
</dbReference>
<accession>A0A9P6LC03</accession>
<keyword evidence="3" id="KW-1185">Reference proteome</keyword>
<feature type="transmembrane region" description="Helical" evidence="1">
    <location>
        <begin position="148"/>
        <end position="170"/>
    </location>
</feature>
<organism evidence="2 3">
    <name type="scientific">Thelephora terrestris</name>
    <dbReference type="NCBI Taxonomy" id="56493"/>
    <lineage>
        <taxon>Eukaryota</taxon>
        <taxon>Fungi</taxon>
        <taxon>Dikarya</taxon>
        <taxon>Basidiomycota</taxon>
        <taxon>Agaricomycotina</taxon>
        <taxon>Agaricomycetes</taxon>
        <taxon>Thelephorales</taxon>
        <taxon>Thelephoraceae</taxon>
        <taxon>Thelephora</taxon>
    </lineage>
</organism>
<keyword evidence="1" id="KW-0812">Transmembrane</keyword>
<dbReference type="OrthoDB" id="2354757at2759"/>
<protein>
    <submittedName>
        <fullName evidence="2">Pali-domain-containing protein</fullName>
    </submittedName>
</protein>
<dbReference type="GO" id="GO:0035838">
    <property type="term" value="C:growing cell tip"/>
    <property type="evidence" value="ECO:0007669"/>
    <property type="project" value="TreeGrafter"/>
</dbReference>
<comment type="caution">
    <text evidence="2">The sequence shown here is derived from an EMBL/GenBank/DDBJ whole genome shotgun (WGS) entry which is preliminary data.</text>
</comment>
<dbReference type="PANTHER" id="PTHR28013">
    <property type="entry name" value="PROTEIN DCV1-RELATED"/>
    <property type="match status" value="1"/>
</dbReference>
<dbReference type="GO" id="GO:0032153">
    <property type="term" value="C:cell division site"/>
    <property type="evidence" value="ECO:0007669"/>
    <property type="project" value="TreeGrafter"/>
</dbReference>
<dbReference type="EMBL" id="WIUZ02000001">
    <property type="protein sequence ID" value="KAF9791956.1"/>
    <property type="molecule type" value="Genomic_DNA"/>
</dbReference>
<dbReference type="Gene3D" id="1.20.140.150">
    <property type="match status" value="1"/>
</dbReference>
<dbReference type="PANTHER" id="PTHR28013:SF4">
    <property type="entry name" value="MARVEL DOMAIN-CONTAINING PROTEIN"/>
    <property type="match status" value="1"/>
</dbReference>
<dbReference type="InterPro" id="IPR051380">
    <property type="entry name" value="pH-response_reg_palI/RIM9"/>
</dbReference>
<evidence type="ECO:0000313" key="2">
    <source>
        <dbReference type="EMBL" id="KAF9791956.1"/>
    </source>
</evidence>
<reference evidence="2" key="2">
    <citation type="submission" date="2020-11" db="EMBL/GenBank/DDBJ databases">
        <authorList>
            <consortium name="DOE Joint Genome Institute"/>
            <person name="Kuo A."/>
            <person name="Miyauchi S."/>
            <person name="Kiss E."/>
            <person name="Drula E."/>
            <person name="Kohler A."/>
            <person name="Sanchez-Garcia M."/>
            <person name="Andreopoulos B."/>
            <person name="Barry K.W."/>
            <person name="Bonito G."/>
            <person name="Buee M."/>
            <person name="Carver A."/>
            <person name="Chen C."/>
            <person name="Cichocki N."/>
            <person name="Clum A."/>
            <person name="Culley D."/>
            <person name="Crous P.W."/>
            <person name="Fauchery L."/>
            <person name="Girlanda M."/>
            <person name="Hayes R."/>
            <person name="Keri Z."/>
            <person name="Labutti K."/>
            <person name="Lipzen A."/>
            <person name="Lombard V."/>
            <person name="Magnuson J."/>
            <person name="Maillard F."/>
            <person name="Morin E."/>
            <person name="Murat C."/>
            <person name="Nolan M."/>
            <person name="Ohm R."/>
            <person name="Pangilinan J."/>
            <person name="Pereira M."/>
            <person name="Perotto S."/>
            <person name="Peter M."/>
            <person name="Riley R."/>
            <person name="Sitrit Y."/>
            <person name="Stielow B."/>
            <person name="Szollosi G."/>
            <person name="Zifcakova L."/>
            <person name="Stursova M."/>
            <person name="Spatafora J.W."/>
            <person name="Tedersoo L."/>
            <person name="Vaario L.-M."/>
            <person name="Yamada A."/>
            <person name="Yan M."/>
            <person name="Wang P."/>
            <person name="Xu J."/>
            <person name="Bruns T."/>
            <person name="Baldrian P."/>
            <person name="Vilgalys R."/>
            <person name="Henrissat B."/>
            <person name="Grigoriev I.V."/>
            <person name="Hibbett D."/>
            <person name="Nagy L.G."/>
            <person name="Martin F.M."/>
        </authorList>
    </citation>
    <scope>NUCLEOTIDE SEQUENCE</scope>
    <source>
        <strain evidence="2">UH-Tt-Lm1</strain>
    </source>
</reference>
<keyword evidence="1" id="KW-0472">Membrane</keyword>
<feature type="transmembrane region" description="Helical" evidence="1">
    <location>
        <begin position="190"/>
        <end position="210"/>
    </location>
</feature>
<proteinExistence type="predicted"/>
<name>A0A9P6LC03_9AGAM</name>
<dbReference type="GO" id="GO:0005886">
    <property type="term" value="C:plasma membrane"/>
    <property type="evidence" value="ECO:0007669"/>
    <property type="project" value="InterPro"/>
</dbReference>
<sequence>MSTSRAFCVPGVFFLLAATVLLIITSVSLPFLPAIDFVRAHVQSGNVGVANTQGIATSSSISQLKVSSDQFGVWAYCAVESASGNRDCSNSGYAYGVVVRDNSSNDSVTIKSSWTRGLAVHPVAAVVSFIALLLSFSTHITVTLIASLVSFLAALITLIAFAIDIALFAFVKHEVGKLSGSRFMTNTAPAFWMTFAAFILLLLAGCTVCFGRRRQSRSYAADASEPGPYQSRYGGGFWNRFRRTPKI</sequence>
<keyword evidence="1" id="KW-1133">Transmembrane helix</keyword>